<evidence type="ECO:0000313" key="9">
    <source>
        <dbReference type="Proteomes" id="UP000182589"/>
    </source>
</evidence>
<feature type="domain" description="HD" evidence="6">
    <location>
        <begin position="333"/>
        <end position="458"/>
    </location>
</feature>
<dbReference type="EMBL" id="FNOJ01000008">
    <property type="protein sequence ID" value="SDW56860.1"/>
    <property type="molecule type" value="Genomic_DNA"/>
</dbReference>
<proteinExistence type="predicted"/>
<dbReference type="PROSITE" id="PS50885">
    <property type="entry name" value="HAMP"/>
    <property type="match status" value="1"/>
</dbReference>
<dbReference type="CDD" id="cd00077">
    <property type="entry name" value="HDc"/>
    <property type="match status" value="1"/>
</dbReference>
<dbReference type="GO" id="GO:0005886">
    <property type="term" value="C:plasma membrane"/>
    <property type="evidence" value="ECO:0007669"/>
    <property type="project" value="UniProtKB-SubCell"/>
</dbReference>
<dbReference type="PROSITE" id="PS51831">
    <property type="entry name" value="HD"/>
    <property type="match status" value="1"/>
</dbReference>
<dbReference type="InterPro" id="IPR037522">
    <property type="entry name" value="HD_GYP_dom"/>
</dbReference>
<evidence type="ECO:0000313" key="8">
    <source>
        <dbReference type="EMBL" id="SDW56860.1"/>
    </source>
</evidence>
<feature type="transmembrane region" description="Helical" evidence="4">
    <location>
        <begin position="133"/>
        <end position="157"/>
    </location>
</feature>
<dbReference type="Pfam" id="PF00672">
    <property type="entry name" value="HAMP"/>
    <property type="match status" value="1"/>
</dbReference>
<keyword evidence="4" id="KW-0812">Transmembrane</keyword>
<evidence type="ECO:0000259" key="5">
    <source>
        <dbReference type="PROSITE" id="PS50885"/>
    </source>
</evidence>
<dbReference type="SMART" id="SM00304">
    <property type="entry name" value="HAMP"/>
    <property type="match status" value="1"/>
</dbReference>
<evidence type="ECO:0000256" key="3">
    <source>
        <dbReference type="ARBA" id="ARBA00023136"/>
    </source>
</evidence>
<dbReference type="Proteomes" id="UP000182589">
    <property type="component" value="Unassembled WGS sequence"/>
</dbReference>
<accession>A0A1H2ULC2</accession>
<reference evidence="9" key="1">
    <citation type="submission" date="2016-10" db="EMBL/GenBank/DDBJ databases">
        <authorList>
            <person name="Varghese N."/>
        </authorList>
    </citation>
    <scope>NUCLEOTIDE SEQUENCE [LARGE SCALE GENOMIC DNA]</scope>
    <source>
        <strain evidence="9">DSM 12489</strain>
    </source>
</reference>
<dbReference type="InterPro" id="IPR003660">
    <property type="entry name" value="HAMP_dom"/>
</dbReference>
<feature type="domain" description="HD-GYP" evidence="7">
    <location>
        <begin position="311"/>
        <end position="509"/>
    </location>
</feature>
<dbReference type="Gene3D" id="1.10.3210.10">
    <property type="entry name" value="Hypothetical protein af1432"/>
    <property type="match status" value="1"/>
</dbReference>
<feature type="transmembrane region" description="Helical" evidence="4">
    <location>
        <begin position="103"/>
        <end position="127"/>
    </location>
</feature>
<keyword evidence="3 4" id="KW-0472">Membrane</keyword>
<evidence type="ECO:0000256" key="1">
    <source>
        <dbReference type="ARBA" id="ARBA00004236"/>
    </source>
</evidence>
<organism evidence="8 9">
    <name type="scientific">Alicyclobacillus hesperidum</name>
    <dbReference type="NCBI Taxonomy" id="89784"/>
    <lineage>
        <taxon>Bacteria</taxon>
        <taxon>Bacillati</taxon>
        <taxon>Bacillota</taxon>
        <taxon>Bacilli</taxon>
        <taxon>Bacillales</taxon>
        <taxon>Alicyclobacillaceae</taxon>
        <taxon>Alicyclobacillus</taxon>
    </lineage>
</organism>
<dbReference type="PANTHER" id="PTHR45228:SF1">
    <property type="entry name" value="CYCLIC DI-GMP PHOSPHODIESTERASE TM_0186"/>
    <property type="match status" value="1"/>
</dbReference>
<name>A0A1H2ULC2_9BACL</name>
<evidence type="ECO:0000256" key="4">
    <source>
        <dbReference type="SAM" id="Phobius"/>
    </source>
</evidence>
<dbReference type="SUPFAM" id="SSF158472">
    <property type="entry name" value="HAMP domain-like"/>
    <property type="match status" value="1"/>
</dbReference>
<sequence length="521" mass="57274">MRRMNMDNGYLLLVRQLICNYLLGSFIAVVGVGGSLIFSTLHMTTSEIQAIAEILIWSLVLTVIADTIVFRRHMRPIRVALVTPCPSPEQFERAYKQTLRLPVLAVARVMGPHWLSFTVPGLVWSMYDIHQGILALPITYVGLAALGTLLVASMHAVTEFFLTSRSTSSTLVALRRRCRSLYGKDVALSGEVIVPLRSKFAMSAVVFGTLPMLLFGLANGIRLLDATSSSAPYWSWATSVLVLGSSFSALGGWLLAADVRRPISQLEHLMRRVREGDLKVRAEDTYMDEFSNLIQGFNHMVQGLAERDMLNQQLIDSYFATLAAALDARDPYTAGHSIRVATYAEAIGRQVGLAADVITQLRQSALLHDIGKIGIRDEVLLKDGKLTDEEFAVIQQHPVIGESIVRQIQPDTAMKPLLPGIRSHHERYDGKGYPDGLSGSDIPLFGRILAVADAYDAMTSDRPYRAGMAPERAIAILLDGRGTQWDPVFVDAFVATREQSTTAFADANLQMTRQVAASTKA</sequence>
<feature type="transmembrane region" description="Helical" evidence="4">
    <location>
        <begin position="48"/>
        <end position="70"/>
    </location>
</feature>
<dbReference type="InterPro" id="IPR006674">
    <property type="entry name" value="HD_domain"/>
</dbReference>
<dbReference type="AlphaFoldDB" id="A0A1H2ULC2"/>
<protein>
    <submittedName>
        <fullName evidence="8">HDIG domain-containing protein</fullName>
    </submittedName>
</protein>
<feature type="transmembrane region" description="Helical" evidence="4">
    <location>
        <begin position="233"/>
        <end position="256"/>
    </location>
</feature>
<feature type="domain" description="HAMP" evidence="5">
    <location>
        <begin position="257"/>
        <end position="309"/>
    </location>
</feature>
<keyword evidence="4" id="KW-1133">Transmembrane helix</keyword>
<dbReference type="STRING" id="89784.SAMN04489725_10845"/>
<dbReference type="InterPro" id="IPR003607">
    <property type="entry name" value="HD/PDEase_dom"/>
</dbReference>
<dbReference type="GO" id="GO:0007165">
    <property type="term" value="P:signal transduction"/>
    <property type="evidence" value="ECO:0007669"/>
    <property type="project" value="InterPro"/>
</dbReference>
<dbReference type="CDD" id="cd06225">
    <property type="entry name" value="HAMP"/>
    <property type="match status" value="1"/>
</dbReference>
<comment type="subcellular location">
    <subcellularLocation>
        <location evidence="1">Cell membrane</location>
    </subcellularLocation>
</comment>
<dbReference type="SMART" id="SM00471">
    <property type="entry name" value="HDc"/>
    <property type="match status" value="1"/>
</dbReference>
<dbReference type="Gene3D" id="6.10.340.10">
    <property type="match status" value="1"/>
</dbReference>
<dbReference type="Pfam" id="PF13487">
    <property type="entry name" value="HD_5"/>
    <property type="match status" value="1"/>
</dbReference>
<evidence type="ECO:0000256" key="2">
    <source>
        <dbReference type="ARBA" id="ARBA00022475"/>
    </source>
</evidence>
<feature type="transmembrane region" description="Helical" evidence="4">
    <location>
        <begin position="200"/>
        <end position="221"/>
    </location>
</feature>
<keyword evidence="2" id="KW-1003">Cell membrane</keyword>
<dbReference type="InterPro" id="IPR052020">
    <property type="entry name" value="Cyclic_di-GMP/3'3'-cGAMP_PDE"/>
</dbReference>
<gene>
    <name evidence="8" type="ORF">SAMN04489725_10845</name>
</gene>
<feature type="transmembrane region" description="Helical" evidence="4">
    <location>
        <begin position="21"/>
        <end position="42"/>
    </location>
</feature>
<evidence type="ECO:0000259" key="6">
    <source>
        <dbReference type="PROSITE" id="PS51831"/>
    </source>
</evidence>
<evidence type="ECO:0000259" key="7">
    <source>
        <dbReference type="PROSITE" id="PS51832"/>
    </source>
</evidence>
<dbReference type="SUPFAM" id="SSF109604">
    <property type="entry name" value="HD-domain/PDEase-like"/>
    <property type="match status" value="1"/>
</dbReference>
<dbReference type="PANTHER" id="PTHR45228">
    <property type="entry name" value="CYCLIC DI-GMP PHOSPHODIESTERASE TM_0186-RELATED"/>
    <property type="match status" value="1"/>
</dbReference>
<keyword evidence="9" id="KW-1185">Reference proteome</keyword>
<dbReference type="PROSITE" id="PS51832">
    <property type="entry name" value="HD_GYP"/>
    <property type="match status" value="1"/>
</dbReference>